<organism evidence="1">
    <name type="scientific">freshwater metagenome</name>
    <dbReference type="NCBI Taxonomy" id="449393"/>
    <lineage>
        <taxon>unclassified sequences</taxon>
        <taxon>metagenomes</taxon>
        <taxon>ecological metagenomes</taxon>
    </lineage>
</organism>
<gene>
    <name evidence="1" type="ORF">UFOPK1508_00414</name>
</gene>
<sequence length="85" mass="9180">MPINKTPIITREAFLPNFWGKPIISDFKSSFISLITLAKWAATPRQAAEINNQSGGVRSVATTMAATNAANAKAYGSGERRVNLK</sequence>
<dbReference type="AlphaFoldDB" id="A0A6J6CIJ6"/>
<accession>A0A6J6CIJ6</accession>
<evidence type="ECO:0000313" key="1">
    <source>
        <dbReference type="EMBL" id="CAB4550965.1"/>
    </source>
</evidence>
<dbReference type="EMBL" id="CAEZSW010000032">
    <property type="protein sequence ID" value="CAB4550965.1"/>
    <property type="molecule type" value="Genomic_DNA"/>
</dbReference>
<name>A0A6J6CIJ6_9ZZZZ</name>
<reference evidence="1" key="1">
    <citation type="submission" date="2020-05" db="EMBL/GenBank/DDBJ databases">
        <authorList>
            <person name="Chiriac C."/>
            <person name="Salcher M."/>
            <person name="Ghai R."/>
            <person name="Kavagutti S V."/>
        </authorList>
    </citation>
    <scope>NUCLEOTIDE SEQUENCE</scope>
</reference>
<proteinExistence type="predicted"/>
<protein>
    <submittedName>
        <fullName evidence="1">Unannotated protein</fullName>
    </submittedName>
</protein>